<evidence type="ECO:0000259" key="10">
    <source>
        <dbReference type="Pfam" id="PF00291"/>
    </source>
</evidence>
<feature type="domain" description="Tryptophan synthase beta chain-like PALP" evidence="10">
    <location>
        <begin position="16"/>
        <end position="307"/>
    </location>
</feature>
<evidence type="ECO:0000256" key="6">
    <source>
        <dbReference type="ARBA" id="ARBA00012331"/>
    </source>
</evidence>
<dbReference type="GO" id="GO:0006535">
    <property type="term" value="P:cysteine biosynthetic process from serine"/>
    <property type="evidence" value="ECO:0007669"/>
    <property type="project" value="InterPro"/>
</dbReference>
<dbReference type="InterPro" id="IPR023927">
    <property type="entry name" value="SbnA"/>
</dbReference>
<dbReference type="NCBIfam" id="TIGR03945">
    <property type="entry name" value="PLP_SbnA_fam"/>
    <property type="match status" value="1"/>
</dbReference>
<dbReference type="OrthoDB" id="5176350at2"/>
<reference evidence="11 12" key="1">
    <citation type="submission" date="2019-03" db="EMBL/GenBank/DDBJ databases">
        <title>Genomic Encyclopedia of Archaeal and Bacterial Type Strains, Phase II (KMG-II): from individual species to whole genera.</title>
        <authorList>
            <person name="Goeker M."/>
        </authorList>
    </citation>
    <scope>NUCLEOTIDE SEQUENCE [LARGE SCALE GENOMIC DNA]</scope>
    <source>
        <strain evidence="11 12">DSM 45499</strain>
    </source>
</reference>
<comment type="caution">
    <text evidence="11">The sequence shown here is derived from an EMBL/GenBank/DDBJ whole genome shotgun (WGS) entry which is preliminary data.</text>
</comment>
<dbReference type="InterPro" id="IPR001216">
    <property type="entry name" value="P-phosphate_BS"/>
</dbReference>
<dbReference type="SUPFAM" id="SSF53686">
    <property type="entry name" value="Tryptophan synthase beta subunit-like PLP-dependent enzymes"/>
    <property type="match status" value="1"/>
</dbReference>
<keyword evidence="9" id="KW-0663">Pyridoxal phosphate</keyword>
<evidence type="ECO:0000256" key="9">
    <source>
        <dbReference type="ARBA" id="ARBA00022898"/>
    </source>
</evidence>
<evidence type="ECO:0000256" key="8">
    <source>
        <dbReference type="ARBA" id="ARBA00022679"/>
    </source>
</evidence>
<comment type="function">
    <text evidence="2">Catalyzes the synthesis of N-((2S)-2-amino-2-carboxyethyl)-L-glutamate (ACEGA) from O-phospho-L-serine and L-glutamate. Involved in the biosynthesis of L-2,3-diaminopropionic acid (L-Dap), a precursor of staphyloferrin B and antibiotics.</text>
</comment>
<comment type="subunit">
    <text evidence="5">Homodimer.</text>
</comment>
<dbReference type="PROSITE" id="PS00901">
    <property type="entry name" value="CYS_SYNTHASE"/>
    <property type="match status" value="1"/>
</dbReference>
<organism evidence="11 12">
    <name type="scientific">Actinophytocola oryzae</name>
    <dbReference type="NCBI Taxonomy" id="502181"/>
    <lineage>
        <taxon>Bacteria</taxon>
        <taxon>Bacillati</taxon>
        <taxon>Actinomycetota</taxon>
        <taxon>Actinomycetes</taxon>
        <taxon>Pseudonocardiales</taxon>
        <taxon>Pseudonocardiaceae</taxon>
    </lineage>
</organism>
<evidence type="ECO:0000313" key="12">
    <source>
        <dbReference type="Proteomes" id="UP000294927"/>
    </source>
</evidence>
<evidence type="ECO:0000256" key="3">
    <source>
        <dbReference type="ARBA" id="ARBA00004924"/>
    </source>
</evidence>
<evidence type="ECO:0000256" key="1">
    <source>
        <dbReference type="ARBA" id="ARBA00001933"/>
    </source>
</evidence>
<protein>
    <recommendedName>
        <fullName evidence="7">N-(2-amino-2-carboxyethyl)-L-glutamate synthase</fullName>
        <ecNumber evidence="6">2.5.1.140</ecNumber>
    </recommendedName>
</protein>
<dbReference type="InterPro" id="IPR050214">
    <property type="entry name" value="Cys_Synth/Cystath_Beta-Synth"/>
</dbReference>
<keyword evidence="12" id="KW-1185">Reference proteome</keyword>
<proteinExistence type="inferred from homology"/>
<name>A0A4R7V2W4_9PSEU</name>
<sequence length="343" mass="36768">MAVSHRSTGSVAGGILSAVGNTPLVDLASLAPVPGARVLAKLEMLNPGGSAKDRAALNMLLDKIRRGELRPGVSVVVESSSGNLAIGLAQVCRYFGLRFVCVVDARTTEHNVAILRAYRASIEIVTEKDPETGAYLPARLRRVRELVENTPNAYWPNQYANPLNAQAQEQTMREISTALDGRVDYLFCATSSCGTVRGCSDYVRRHGLPTVVVAVDAAGSQIFGQDRKAGNRLIPGYGSAFRPPLLEQDTVDEVVHVSDLDCVVACRRLMEQEAMLVGGSSGATVAAMAAMRDRIAPGATCVAIFPDGGDRYLDTIYSDSWVAEHFGDVASLWTDPRTALEMV</sequence>
<evidence type="ECO:0000313" key="11">
    <source>
        <dbReference type="EMBL" id="TDV43190.1"/>
    </source>
</evidence>
<dbReference type="InterPro" id="IPR001926">
    <property type="entry name" value="TrpB-like_PALP"/>
</dbReference>
<dbReference type="EC" id="2.5.1.140" evidence="6"/>
<evidence type="ECO:0000256" key="2">
    <source>
        <dbReference type="ARBA" id="ARBA00004056"/>
    </source>
</evidence>
<comment type="similarity">
    <text evidence="4">Belongs to the cysteine synthase/cystathionine beta-synthase family. SbnA subfamily.</text>
</comment>
<dbReference type="GO" id="GO:0016765">
    <property type="term" value="F:transferase activity, transferring alkyl or aryl (other than methyl) groups"/>
    <property type="evidence" value="ECO:0007669"/>
    <property type="project" value="UniProtKB-ARBA"/>
</dbReference>
<dbReference type="Proteomes" id="UP000294927">
    <property type="component" value="Unassembled WGS sequence"/>
</dbReference>
<keyword evidence="8" id="KW-0808">Transferase</keyword>
<dbReference type="AlphaFoldDB" id="A0A4R7V2W4"/>
<accession>A0A4R7V2W4</accession>
<dbReference type="Gene3D" id="3.40.50.1100">
    <property type="match status" value="2"/>
</dbReference>
<comment type="pathway">
    <text evidence="3">Siderophore biosynthesis.</text>
</comment>
<evidence type="ECO:0000256" key="7">
    <source>
        <dbReference type="ARBA" id="ARBA00016985"/>
    </source>
</evidence>
<dbReference type="Pfam" id="PF00291">
    <property type="entry name" value="PALP"/>
    <property type="match status" value="1"/>
</dbReference>
<dbReference type="CDD" id="cd01561">
    <property type="entry name" value="CBS_like"/>
    <property type="match status" value="1"/>
</dbReference>
<comment type="cofactor">
    <cofactor evidence="1">
        <name>pyridoxal 5'-phosphate</name>
        <dbReference type="ChEBI" id="CHEBI:597326"/>
    </cofactor>
</comment>
<evidence type="ECO:0000256" key="4">
    <source>
        <dbReference type="ARBA" id="ARBA00008519"/>
    </source>
</evidence>
<dbReference type="EMBL" id="SOCP01000016">
    <property type="protein sequence ID" value="TDV43190.1"/>
    <property type="molecule type" value="Genomic_DNA"/>
</dbReference>
<dbReference type="InterPro" id="IPR036052">
    <property type="entry name" value="TrpB-like_PALP_sf"/>
</dbReference>
<gene>
    <name evidence="11" type="ORF">CLV71_116124</name>
</gene>
<evidence type="ECO:0000256" key="5">
    <source>
        <dbReference type="ARBA" id="ARBA00011738"/>
    </source>
</evidence>
<dbReference type="PANTHER" id="PTHR10314">
    <property type="entry name" value="CYSTATHIONINE BETA-SYNTHASE"/>
    <property type="match status" value="1"/>
</dbReference>